<evidence type="ECO:0000256" key="1">
    <source>
        <dbReference type="ARBA" id="ARBA00022553"/>
    </source>
</evidence>
<organism evidence="10 11">
    <name type="scientific">Campylorhamphus procurvoides</name>
    <dbReference type="NCBI Taxonomy" id="190295"/>
    <lineage>
        <taxon>Eukaryota</taxon>
        <taxon>Metazoa</taxon>
        <taxon>Chordata</taxon>
        <taxon>Craniata</taxon>
        <taxon>Vertebrata</taxon>
        <taxon>Euteleostomi</taxon>
        <taxon>Archelosauria</taxon>
        <taxon>Archosauria</taxon>
        <taxon>Dinosauria</taxon>
        <taxon>Saurischia</taxon>
        <taxon>Theropoda</taxon>
        <taxon>Coelurosauria</taxon>
        <taxon>Aves</taxon>
        <taxon>Neognathae</taxon>
        <taxon>Neoaves</taxon>
        <taxon>Telluraves</taxon>
        <taxon>Australaves</taxon>
        <taxon>Passeriformes</taxon>
        <taxon>Dendrocolaptidae</taxon>
        <taxon>Campylorhamphus</taxon>
    </lineage>
</organism>
<dbReference type="Gene3D" id="1.10.10.60">
    <property type="entry name" value="Homeodomain-like"/>
    <property type="match status" value="1"/>
</dbReference>
<feature type="compositionally biased region" description="Basic and acidic residues" evidence="8">
    <location>
        <begin position="687"/>
        <end position="704"/>
    </location>
</feature>
<dbReference type="PANTHER" id="PTHR21677:SF1">
    <property type="entry name" value="PROTEIN CRAMPED-LIKE"/>
    <property type="match status" value="1"/>
</dbReference>
<evidence type="ECO:0000256" key="3">
    <source>
        <dbReference type="ARBA" id="ARBA00023242"/>
    </source>
</evidence>
<evidence type="ECO:0000256" key="2">
    <source>
        <dbReference type="ARBA" id="ARBA00023125"/>
    </source>
</evidence>
<dbReference type="OrthoDB" id="515799at2759"/>
<sequence length="1042" mass="111825">MTVKLGESGGEEGVKKLGKRAGGDEESLEEEGAGGGGGGEAAPGSSSSTKKEEKIINNSGASSPPANPSLAAGPAALQPSHSQDQHHFLRSSVRPQSKRLKKDSQASSSGGSSSAGKGKGLAPSNPAGNSKAAGRNLSSSAGEKEEGKKVRRQWESWSTEDKNTFFEGLYEHGKDFEAIQNNIALKYKKKGKPASMVKNKEQVRHFYYRTWHKISKYIDFDNVFSQGLKKSSLELYGLICYGELRKKIGGCMDDKNAAKLNELIQAGATTVRYKGRNLRIKAPMCRALKKLCDPDGVSDEEDQKPVRLPLKVPVELQPRNNHAWARVQSLAQNPRLRMIVELHRKVSSLIEFLKQKWALHEVRIRKTLEEQQLQDSRDSETRGSLSEEKVMLHLFPGENCTLTPLPGVARVVHSKAFCTVHWQETGKCKQNTKDSHLLPPAQILGIQSGQGTARGQLKYPRGVEGKGVGRAESTPEPSRTSQPAAEVSASTEDGAPEPGQGEGTASNLGITNSLQKPPPGLQDPGGHQEKLSSVAFCMEGREVLAGEQAAVLCACSKIPDVEELSLLDPFPRYMKSCQDLIVPERCSCTDKLPGKDSAPAAGNASPVAFPNGRSVEPSESCSQLLRGGVASPSSGPSRCEPQASHSQGQQLDACPKDVVTDAVTEDSQEKLGSSFPPPPQGQSSAKSLKDDPSRLSQQVREEGWSLRTSESLTLAEVYLMMGKPNKLQLEYDWLAVLEPESQEPREQTSESSAGPACPTFHKQRLLNCLLKLISTEVNPKPTPEMSSVATSPIKPAQEEQSLTPPGKVIAISSRSPGCARNQPAFRSSKTFSPGAASSSSGLRNLPRPLLVAGPSSSGSTEADSGLFAVPTTLPPNSRHGKLFLPSKEAELTFRQHLDTISMQSDFFLPKPRKLRNRHLRKPLVVQVRAKFRLLPAKAQEVTEQAPAEAAGSTGQSKVYMPNLPQIGVSQAVVTGKAEFPSCIHWRSAIDLAAKSAGIIPGSPMPVLDAEGLPGVSPLSPDTVPTVVPGQEPAGPQHNGSSI</sequence>
<feature type="compositionally biased region" description="Polar residues" evidence="8">
    <location>
        <begin position="475"/>
        <end position="491"/>
    </location>
</feature>
<evidence type="ECO:0000256" key="5">
    <source>
        <dbReference type="ARBA" id="ARBA00074058"/>
    </source>
</evidence>
<dbReference type="PROSITE" id="PS51293">
    <property type="entry name" value="SANT"/>
    <property type="match status" value="1"/>
</dbReference>
<accession>A0A851MYK3</accession>
<dbReference type="SMART" id="SM00717">
    <property type="entry name" value="SANT"/>
    <property type="match status" value="1"/>
</dbReference>
<evidence type="ECO:0000259" key="9">
    <source>
        <dbReference type="PROSITE" id="PS51293"/>
    </source>
</evidence>
<evidence type="ECO:0000256" key="6">
    <source>
        <dbReference type="ARBA" id="ARBA00076971"/>
    </source>
</evidence>
<name>A0A851MYK3_9DEND</name>
<feature type="domain" description="SANT" evidence="9">
    <location>
        <begin position="155"/>
        <end position="215"/>
    </location>
</feature>
<dbReference type="EMBL" id="WBMV01005353">
    <property type="protein sequence ID" value="NXC31542.1"/>
    <property type="molecule type" value="Genomic_DNA"/>
</dbReference>
<dbReference type="Proteomes" id="UP000614027">
    <property type="component" value="Unassembled WGS sequence"/>
</dbReference>
<dbReference type="GO" id="GO:0003677">
    <property type="term" value="F:DNA binding"/>
    <property type="evidence" value="ECO:0007669"/>
    <property type="project" value="UniProtKB-KW"/>
</dbReference>
<feature type="region of interest" description="Disordered" evidence="8">
    <location>
        <begin position="592"/>
        <end position="706"/>
    </location>
</feature>
<dbReference type="GO" id="GO:0007389">
    <property type="term" value="P:pattern specification process"/>
    <property type="evidence" value="ECO:0007669"/>
    <property type="project" value="TreeGrafter"/>
</dbReference>
<feature type="compositionally biased region" description="Polar residues" evidence="8">
    <location>
        <begin position="824"/>
        <end position="842"/>
    </location>
</feature>
<dbReference type="InterPro" id="IPR055315">
    <property type="entry name" value="Cramped-like"/>
</dbReference>
<evidence type="ECO:0000313" key="10">
    <source>
        <dbReference type="EMBL" id="NXC31542.1"/>
    </source>
</evidence>
<feature type="region of interest" description="Disordered" evidence="8">
    <location>
        <begin position="446"/>
        <end position="528"/>
    </location>
</feature>
<dbReference type="PANTHER" id="PTHR21677">
    <property type="entry name" value="CRAMPED PROTEIN"/>
    <property type="match status" value="1"/>
</dbReference>
<dbReference type="InterPro" id="IPR017884">
    <property type="entry name" value="SANT_dom"/>
</dbReference>
<dbReference type="GO" id="GO:0005634">
    <property type="term" value="C:nucleus"/>
    <property type="evidence" value="ECO:0007669"/>
    <property type="project" value="TreeGrafter"/>
</dbReference>
<evidence type="ECO:0000256" key="4">
    <source>
        <dbReference type="ARBA" id="ARBA00061503"/>
    </source>
</evidence>
<comment type="similarity">
    <text evidence="4">Belongs to the cramped family.</text>
</comment>
<feature type="compositionally biased region" description="Low complexity" evidence="8">
    <location>
        <begin position="58"/>
        <end position="77"/>
    </location>
</feature>
<gene>
    <name evidence="10" type="primary">Cramp1</name>
    <name evidence="10" type="ORF">CAMPRO_R07086</name>
</gene>
<evidence type="ECO:0000256" key="8">
    <source>
        <dbReference type="SAM" id="MobiDB-lite"/>
    </source>
</evidence>
<dbReference type="InterPro" id="IPR001005">
    <property type="entry name" value="SANT/Myb"/>
</dbReference>
<feature type="compositionally biased region" description="Basic and acidic residues" evidence="8">
    <location>
        <begin position="142"/>
        <end position="155"/>
    </location>
</feature>
<dbReference type="GO" id="GO:0003682">
    <property type="term" value="F:chromatin binding"/>
    <property type="evidence" value="ECO:0007669"/>
    <property type="project" value="InterPro"/>
</dbReference>
<reference evidence="10" key="1">
    <citation type="submission" date="2019-09" db="EMBL/GenBank/DDBJ databases">
        <title>Bird 10,000 Genomes (B10K) Project - Family phase.</title>
        <authorList>
            <person name="Zhang G."/>
        </authorList>
    </citation>
    <scope>NUCLEOTIDE SEQUENCE</scope>
    <source>
        <strain evidence="10">B10K-DU-001-09</strain>
        <tissue evidence="10">Muscle</tissue>
    </source>
</reference>
<protein>
    <recommendedName>
        <fullName evidence="5">Protein cramped-like</fullName>
    </recommendedName>
    <alternativeName>
        <fullName evidence="7">Cramped chromatin regulator homolog 1</fullName>
    </alternativeName>
    <alternativeName>
        <fullName evidence="6">Hematological and neurological expressed 1-like protein</fullName>
    </alternativeName>
</protein>
<dbReference type="FunFam" id="1.10.10.60:FF:000439">
    <property type="entry name" value="Cramped chromatin regulator homolog 1"/>
    <property type="match status" value="1"/>
</dbReference>
<feature type="compositionally biased region" description="Polar residues" evidence="8">
    <location>
        <begin position="503"/>
        <end position="515"/>
    </location>
</feature>
<feature type="region of interest" description="Disordered" evidence="8">
    <location>
        <begin position="1011"/>
        <end position="1042"/>
    </location>
</feature>
<feature type="non-terminal residue" evidence="10">
    <location>
        <position position="1"/>
    </location>
</feature>
<feature type="region of interest" description="Disordered" evidence="8">
    <location>
        <begin position="780"/>
        <end position="863"/>
    </location>
</feature>
<dbReference type="AlphaFoldDB" id="A0A851MYK3"/>
<feature type="region of interest" description="Disordered" evidence="8">
    <location>
        <begin position="1"/>
        <end position="155"/>
    </location>
</feature>
<evidence type="ECO:0000313" key="11">
    <source>
        <dbReference type="Proteomes" id="UP000614027"/>
    </source>
</evidence>
<keyword evidence="1" id="KW-0597">Phosphoprotein</keyword>
<keyword evidence="3" id="KW-0539">Nucleus</keyword>
<evidence type="ECO:0000256" key="7">
    <source>
        <dbReference type="ARBA" id="ARBA00081828"/>
    </source>
</evidence>
<keyword evidence="2" id="KW-0238">DNA-binding</keyword>
<feature type="non-terminal residue" evidence="10">
    <location>
        <position position="1042"/>
    </location>
</feature>
<proteinExistence type="inferred from homology"/>
<feature type="compositionally biased region" description="Low complexity" evidence="8">
    <location>
        <begin position="106"/>
        <end position="116"/>
    </location>
</feature>
<comment type="caution">
    <text evidence="10">The sequence shown here is derived from an EMBL/GenBank/DDBJ whole genome shotgun (WGS) entry which is preliminary data.</text>
</comment>
<keyword evidence="11" id="KW-1185">Reference proteome</keyword>